<feature type="compositionally biased region" description="Polar residues" evidence="3">
    <location>
        <begin position="714"/>
        <end position="723"/>
    </location>
</feature>
<feature type="compositionally biased region" description="Basic residues" evidence="3">
    <location>
        <begin position="487"/>
        <end position="496"/>
    </location>
</feature>
<dbReference type="SUPFAM" id="SSF52075">
    <property type="entry name" value="Outer arm dynein light chain 1"/>
    <property type="match status" value="1"/>
</dbReference>
<evidence type="ECO:0000256" key="3">
    <source>
        <dbReference type="SAM" id="MobiDB-lite"/>
    </source>
</evidence>
<comment type="caution">
    <text evidence="4">The sequence shown here is derived from an EMBL/GenBank/DDBJ whole genome shotgun (WGS) entry which is preliminary data.</text>
</comment>
<dbReference type="EMBL" id="BRXX01000433">
    <property type="protein sequence ID" value="GMI11720.1"/>
    <property type="molecule type" value="Genomic_DNA"/>
</dbReference>
<dbReference type="PANTHER" id="PTHR15454">
    <property type="entry name" value="NISCHARIN RELATED"/>
    <property type="match status" value="1"/>
</dbReference>
<feature type="region of interest" description="Disordered" evidence="3">
    <location>
        <begin position="693"/>
        <end position="747"/>
    </location>
</feature>
<evidence type="ECO:0000256" key="1">
    <source>
        <dbReference type="ARBA" id="ARBA00022614"/>
    </source>
</evidence>
<evidence type="ECO:0000313" key="4">
    <source>
        <dbReference type="EMBL" id="GMI11720.1"/>
    </source>
</evidence>
<keyword evidence="5" id="KW-1185">Reference proteome</keyword>
<keyword evidence="2" id="KW-0677">Repeat</keyword>
<dbReference type="InterPro" id="IPR032675">
    <property type="entry name" value="LRR_dom_sf"/>
</dbReference>
<name>A0A9W7KUG0_9STRA</name>
<feature type="region of interest" description="Disordered" evidence="3">
    <location>
        <begin position="766"/>
        <end position="794"/>
    </location>
</feature>
<feature type="region of interest" description="Disordered" evidence="3">
    <location>
        <begin position="1"/>
        <end position="37"/>
    </location>
</feature>
<sequence>MSSPQPPSSFAPSNPSNSSNSLPPPLPQNWASSAPNISKSKPLRGASLVQKLILSLSSPPPPSTLLCLELSAVSISYLEDQFLAHIPYKLNVMPTEERLIEIAGLNDDKLSTEPPSKVNLFGKKANKCVKEIPANGLIESDVDPLEFVTALLELYGLLVKVKHLRVTGRHWPQHNEEGEEGGRDPTVDLSLFPELAILEIEGVPVENVRNLDGAKKKLRLMKIERACVYDIDLITGTEGWEELSHLKLSVCCVGELSGLQTRGADGKYPISRMSELQSLNLSRNQILKHSTALKGLTELRKLNKVDLSFNFISSMEGAYMMLGNIKTLVLSGNRLRKTEGLERLYSLEVLMLDRNEIEDFTSITNIGSLPCLNELTLAGNPMCSIDGGYRVSVLNLFREKRGEVDLNEESASNTSLQSLLLPLIDKVPATRKELMQLRDLTFASVVSSEPVNPPAISVDESVSSLMTDDSGWRHTIGSGGDVDLEKKRKKKKKHKNAAQIEDRASMSSVVSLSADRGERDESGEASFSTMSVNIAPTDPMNLQERAGTGGAEDVEKKEEDVGSAAANRRAARAQRRSRMATKMEDLKATISNLENGEVVEEESPGEVEDSVDISTNSSVYFSPAKTDTSVNTSVNTLNTTVDIDADASGLIVVKAGELKLEDGGGKNIIEVKKVATVTADKVGTGDVIKVEPEPVKKKKKKKKRKASLRPPLTPNYNSDNAVTMESPGMDEIGEGGETISPKPRRDSGDAFLDEFWGVGERKSSNPTLFVVGEGGGTVGERGEGEYPGGKETESQEGDYVADFQLKNMLIEENLSLYFREQVFSDKRVLPYVSIGDDGAAEVEEAGGGEKFISLWCEDILPCGPKAREKLGEKEGPTRGFHGEVKEGKESSAREGTNCVICVSDKAFYIVLKDENLSGKFSDAPRPSCLARHPLENVSRCSIGFFFQRLVISFLGPGGLEGCVYNVLTSSKLACYDILKVLTPLANEVRSAGGGKVKIDNDDKSWLSNFHGVAGGISVNVVMYRIVRQQWKSGNREPVRRALVITDTHVFLIDESYVGDGSELGGRGAGNGGGGWVEEGCGDVKLSMVDVDLLKNVTEVRPADEDPKQITLVFKQKSVVQRSHKWRIVCRDGLNAEKIVEAVRQGIG</sequence>
<keyword evidence="1" id="KW-0433">Leucine-rich repeat</keyword>
<gene>
    <name evidence="4" type="ORF">TrVE_jg8602</name>
</gene>
<dbReference type="GO" id="GO:0005737">
    <property type="term" value="C:cytoplasm"/>
    <property type="evidence" value="ECO:0007669"/>
    <property type="project" value="TreeGrafter"/>
</dbReference>
<reference evidence="5" key="1">
    <citation type="journal article" date="2023" name="Commun. Biol.">
        <title>Genome analysis of Parmales, the sister group of diatoms, reveals the evolutionary specialization of diatoms from phago-mixotrophs to photoautotrophs.</title>
        <authorList>
            <person name="Ban H."/>
            <person name="Sato S."/>
            <person name="Yoshikawa S."/>
            <person name="Yamada K."/>
            <person name="Nakamura Y."/>
            <person name="Ichinomiya M."/>
            <person name="Sato N."/>
            <person name="Blanc-Mathieu R."/>
            <person name="Endo H."/>
            <person name="Kuwata A."/>
            <person name="Ogata H."/>
        </authorList>
    </citation>
    <scope>NUCLEOTIDE SEQUENCE [LARGE SCALE GENOMIC DNA]</scope>
    <source>
        <strain evidence="5">NIES 3699</strain>
    </source>
</reference>
<feature type="compositionally biased region" description="Basic residues" evidence="3">
    <location>
        <begin position="569"/>
        <end position="579"/>
    </location>
</feature>
<accession>A0A9W7KUG0</accession>
<evidence type="ECO:0000313" key="5">
    <source>
        <dbReference type="Proteomes" id="UP001165160"/>
    </source>
</evidence>
<feature type="compositionally biased region" description="Low complexity" evidence="3">
    <location>
        <begin position="10"/>
        <end position="21"/>
    </location>
</feature>
<feature type="compositionally biased region" description="Basic residues" evidence="3">
    <location>
        <begin position="696"/>
        <end position="707"/>
    </location>
</feature>
<evidence type="ECO:0000256" key="2">
    <source>
        <dbReference type="ARBA" id="ARBA00022737"/>
    </source>
</evidence>
<feature type="compositionally biased region" description="Basic and acidic residues" evidence="3">
    <location>
        <begin position="780"/>
        <end position="793"/>
    </location>
</feature>
<dbReference type="InterPro" id="IPR001611">
    <property type="entry name" value="Leu-rich_rpt"/>
</dbReference>
<feature type="region of interest" description="Disordered" evidence="3">
    <location>
        <begin position="469"/>
        <end position="579"/>
    </location>
</feature>
<organism evidence="4 5">
    <name type="scientific">Triparma verrucosa</name>
    <dbReference type="NCBI Taxonomy" id="1606542"/>
    <lineage>
        <taxon>Eukaryota</taxon>
        <taxon>Sar</taxon>
        <taxon>Stramenopiles</taxon>
        <taxon>Ochrophyta</taxon>
        <taxon>Bolidophyceae</taxon>
        <taxon>Parmales</taxon>
        <taxon>Triparmaceae</taxon>
        <taxon>Triparma</taxon>
    </lineage>
</organism>
<proteinExistence type="predicted"/>
<dbReference type="PROSITE" id="PS51450">
    <property type="entry name" value="LRR"/>
    <property type="match status" value="1"/>
</dbReference>
<protein>
    <submittedName>
        <fullName evidence="4">Uncharacterized protein</fullName>
    </submittedName>
</protein>
<dbReference type="Proteomes" id="UP001165160">
    <property type="component" value="Unassembled WGS sequence"/>
</dbReference>
<dbReference type="AlphaFoldDB" id="A0A9W7KUG0"/>
<dbReference type="Gene3D" id="3.80.10.10">
    <property type="entry name" value="Ribonuclease Inhibitor"/>
    <property type="match status" value="2"/>
</dbReference>
<feature type="compositionally biased region" description="Polar residues" evidence="3">
    <location>
        <begin position="525"/>
        <end position="534"/>
    </location>
</feature>